<dbReference type="PANTHER" id="PTHR10566">
    <property type="entry name" value="CHAPERONE-ACTIVITY OF BC1 COMPLEX CABC1 -RELATED"/>
    <property type="match status" value="1"/>
</dbReference>
<dbReference type="AlphaFoldDB" id="A0A4R3VYG6"/>
<dbReference type="CDD" id="cd05121">
    <property type="entry name" value="ABC1_ADCK3-like"/>
    <property type="match status" value="1"/>
</dbReference>
<keyword evidence="4" id="KW-0830">Ubiquinone</keyword>
<protein>
    <submittedName>
        <fullName evidence="4">Ubiquinone biosynthesis protein</fullName>
    </submittedName>
</protein>
<dbReference type="InterPro" id="IPR050154">
    <property type="entry name" value="UbiB_kinase"/>
</dbReference>
<evidence type="ECO:0000313" key="5">
    <source>
        <dbReference type="Proteomes" id="UP000295197"/>
    </source>
</evidence>
<dbReference type="Gene3D" id="1.10.510.10">
    <property type="entry name" value="Transferase(Phosphotransferase) domain 1"/>
    <property type="match status" value="1"/>
</dbReference>
<dbReference type="InterPro" id="IPR004147">
    <property type="entry name" value="ABC1_dom"/>
</dbReference>
<sequence>MEGILDRQKAKIKRAAKLMQILTKYGFEDFKAKLDNNNAEGSDNKHIQDTAFYERVRRAIEELGPTYIKFGQTLSTREDLFPIALIKEFKKLQDNVLPEEIDLIAHIESELQISVPDYFSEIDNTPIASASIAQTYKAKLQTGEQVILKVKRSGIKDIVHADLLLMKDIIELLTNYYSVVREINLKHVFDAFAKSLQEELSFINEQKNIQLFARNFRENPDIITMQVYPELSNDNLLCISFIDGVKINDKEAIIAQQQHPEDILDKCFNLYLKQMLEHGFFHADPHPGNIFVTPSGKIAFIDLGAVAKMSPNDKDLLEDFVVYFIYKDAQRLVNTLKKMALHVDIQDEKLLMRAFQEMLDIINTHSLEELDIRALFSKFSHLLNDNNIIMPEHVYLLVKGVVLMEGIGRELSPSINIVDKVKPYISKIATQRISPQKILEDNVGTLWEIRRLLHSAPQPFSSIIDRVNQGEFKVDVQHREFEKYRAQELRNNSLNRMLWVSSSLFIGGCIVTRLEQTSYWGISLLSWILFTLALLVFIILLLKKYKLNS</sequence>
<dbReference type="PANTHER" id="PTHR10566:SF113">
    <property type="entry name" value="PROTEIN ACTIVITY OF BC1 COMPLEX KINASE 7, CHLOROPLASTIC"/>
    <property type="match status" value="1"/>
</dbReference>
<dbReference type="OrthoDB" id="9795390at2"/>
<evidence type="ECO:0000313" key="4">
    <source>
        <dbReference type="EMBL" id="TCV18773.1"/>
    </source>
</evidence>
<reference evidence="4 5" key="1">
    <citation type="submission" date="2019-03" db="EMBL/GenBank/DDBJ databases">
        <title>Genomic Encyclopedia of Type Strains, Phase IV (KMG-IV): sequencing the most valuable type-strain genomes for metagenomic binning, comparative biology and taxonomic classification.</title>
        <authorList>
            <person name="Goeker M."/>
        </authorList>
    </citation>
    <scope>NUCLEOTIDE SEQUENCE [LARGE SCALE GENOMIC DNA]</scope>
    <source>
        <strain evidence="4 5">DSM 22362</strain>
    </source>
</reference>
<dbReference type="Pfam" id="PF03109">
    <property type="entry name" value="ABC1"/>
    <property type="match status" value="1"/>
</dbReference>
<keyword evidence="5" id="KW-1185">Reference proteome</keyword>
<dbReference type="Proteomes" id="UP000295197">
    <property type="component" value="Unassembled WGS sequence"/>
</dbReference>
<feature type="transmembrane region" description="Helical" evidence="2">
    <location>
        <begin position="520"/>
        <end position="542"/>
    </location>
</feature>
<keyword evidence="2" id="KW-0812">Transmembrane</keyword>
<proteinExistence type="inferred from homology"/>
<organism evidence="4 5">
    <name type="scientific">Sphingobacterium alimentarium</name>
    <dbReference type="NCBI Taxonomy" id="797292"/>
    <lineage>
        <taxon>Bacteria</taxon>
        <taxon>Pseudomonadati</taxon>
        <taxon>Bacteroidota</taxon>
        <taxon>Sphingobacteriia</taxon>
        <taxon>Sphingobacteriales</taxon>
        <taxon>Sphingobacteriaceae</taxon>
        <taxon>Sphingobacterium</taxon>
    </lineage>
</organism>
<feature type="domain" description="ABC1 atypical kinase-like" evidence="3">
    <location>
        <begin position="92"/>
        <end position="334"/>
    </location>
</feature>
<evidence type="ECO:0000256" key="1">
    <source>
        <dbReference type="ARBA" id="ARBA00009670"/>
    </source>
</evidence>
<keyword evidence="2" id="KW-1133">Transmembrane helix</keyword>
<evidence type="ECO:0000259" key="3">
    <source>
        <dbReference type="Pfam" id="PF03109"/>
    </source>
</evidence>
<accession>A0A4R3VYG6</accession>
<gene>
    <name evidence="4" type="ORF">EDC17_100822</name>
</gene>
<dbReference type="RefSeq" id="WP_132776973.1">
    <property type="nucleotide sequence ID" value="NZ_SMBZ01000008.1"/>
</dbReference>
<dbReference type="EMBL" id="SMBZ01000008">
    <property type="protein sequence ID" value="TCV18773.1"/>
    <property type="molecule type" value="Genomic_DNA"/>
</dbReference>
<comment type="similarity">
    <text evidence="1">Belongs to the protein kinase superfamily. ADCK protein kinase family.</text>
</comment>
<keyword evidence="2" id="KW-0472">Membrane</keyword>
<dbReference type="SUPFAM" id="SSF56112">
    <property type="entry name" value="Protein kinase-like (PK-like)"/>
    <property type="match status" value="1"/>
</dbReference>
<dbReference type="InterPro" id="IPR011009">
    <property type="entry name" value="Kinase-like_dom_sf"/>
</dbReference>
<name>A0A4R3VYG6_9SPHI</name>
<evidence type="ECO:0000256" key="2">
    <source>
        <dbReference type="SAM" id="Phobius"/>
    </source>
</evidence>
<comment type="caution">
    <text evidence="4">The sequence shown here is derived from an EMBL/GenBank/DDBJ whole genome shotgun (WGS) entry which is preliminary data.</text>
</comment>